<dbReference type="RefSeq" id="WP_003466858.1">
    <property type="nucleotide sequence ID" value="NZ_APML01000020.1"/>
</dbReference>
<dbReference type="Pfam" id="PF00015">
    <property type="entry name" value="MCPsignal"/>
    <property type="match status" value="1"/>
</dbReference>
<dbReference type="PANTHER" id="PTHR32089:SF112">
    <property type="entry name" value="LYSOZYME-LIKE PROTEIN-RELATED"/>
    <property type="match status" value="1"/>
</dbReference>
<keyword evidence="1 2" id="KW-0807">Transducer</keyword>
<dbReference type="SMART" id="SM00283">
    <property type="entry name" value="MA"/>
    <property type="match status" value="1"/>
</dbReference>
<dbReference type="PROSITE" id="PS50111">
    <property type="entry name" value="CHEMOTAXIS_TRANSDUC_2"/>
    <property type="match status" value="1"/>
</dbReference>
<name>N4WS80_9BACI</name>
<dbReference type="InterPro" id="IPR004089">
    <property type="entry name" value="MCPsignal_dom"/>
</dbReference>
<dbReference type="GO" id="GO:0007165">
    <property type="term" value="P:signal transduction"/>
    <property type="evidence" value="ECO:0007669"/>
    <property type="project" value="UniProtKB-KW"/>
</dbReference>
<accession>N4WS80</accession>
<organism evidence="4 5">
    <name type="scientific">Gracilibacillus halophilus YIM-C55.5</name>
    <dbReference type="NCBI Taxonomy" id="1308866"/>
    <lineage>
        <taxon>Bacteria</taxon>
        <taxon>Bacillati</taxon>
        <taxon>Bacillota</taxon>
        <taxon>Bacilli</taxon>
        <taxon>Bacillales</taxon>
        <taxon>Bacillaceae</taxon>
        <taxon>Gracilibacillus</taxon>
    </lineage>
</organism>
<dbReference type="SUPFAM" id="SSF103190">
    <property type="entry name" value="Sensory domain-like"/>
    <property type="match status" value="1"/>
</dbReference>
<dbReference type="GO" id="GO:0016020">
    <property type="term" value="C:membrane"/>
    <property type="evidence" value="ECO:0007669"/>
    <property type="project" value="InterPro"/>
</dbReference>
<reference evidence="4 5" key="1">
    <citation type="submission" date="2013-03" db="EMBL/GenBank/DDBJ databases">
        <title>Draft genome sequence of Gracibacillus halophilus YIM-C55.5, a moderately halophilic and thermophilic organism from the Xiaochaidamu salt lake.</title>
        <authorList>
            <person name="Sugumar T."/>
            <person name="Polireddy D.R."/>
            <person name="Antony A."/>
            <person name="Madhava Y.R."/>
            <person name="Sivakumar N."/>
        </authorList>
    </citation>
    <scope>NUCLEOTIDE SEQUENCE [LARGE SCALE GENOMIC DNA]</scope>
    <source>
        <strain evidence="4 5">YIM-C55.5</strain>
    </source>
</reference>
<gene>
    <name evidence="4" type="ORF">J416_06435</name>
</gene>
<evidence type="ECO:0000256" key="2">
    <source>
        <dbReference type="PROSITE-ProRule" id="PRU00284"/>
    </source>
</evidence>
<dbReference type="eggNOG" id="COG0840">
    <property type="taxonomic scope" value="Bacteria"/>
</dbReference>
<comment type="caution">
    <text evidence="4">The sequence shown here is derived from an EMBL/GenBank/DDBJ whole genome shotgun (WGS) entry which is preliminary data.</text>
</comment>
<protein>
    <submittedName>
        <fullName evidence="4">Methyl-accepting chemotaxis protein</fullName>
    </submittedName>
</protein>
<dbReference type="Gene3D" id="1.10.287.950">
    <property type="entry name" value="Methyl-accepting chemotaxis protein"/>
    <property type="match status" value="1"/>
</dbReference>
<dbReference type="EMBL" id="APML01000020">
    <property type="protein sequence ID" value="ENH97250.1"/>
    <property type="molecule type" value="Genomic_DNA"/>
</dbReference>
<proteinExistence type="predicted"/>
<feature type="domain" description="Methyl-accepting transducer" evidence="3">
    <location>
        <begin position="108"/>
        <end position="284"/>
    </location>
</feature>
<dbReference type="InterPro" id="IPR029151">
    <property type="entry name" value="Sensor-like_sf"/>
</dbReference>
<sequence>MEDHIEQYHPILQSFIKVAPFIQTLINDDITIGIYDSEKLIINYPAKNFSLNVNPGDPLVEGDIVTTAIRENKNQAMAVPPELFGVHLIARAVPLHDEKGNVIGGVGVGQNIADAQKLNETSDNLSNVIDEVTGTVEDMAQAISTLSNDIHLVSEKANTVSDSAEAIEKMSNMVKEIADQSNLLGLNASIESARAGEHGKGFSVVAEEIRKMANNSKDQVTEIQSITNEIKESITNLNQHIGNVNEQSDSQAASIEELTATMQEVNSNVQVLADLAQKNVDVKE</sequence>
<evidence type="ECO:0000313" key="5">
    <source>
        <dbReference type="Proteomes" id="UP000012283"/>
    </source>
</evidence>
<dbReference type="Proteomes" id="UP000012283">
    <property type="component" value="Unassembled WGS sequence"/>
</dbReference>
<dbReference type="STRING" id="1308866.J416_06435"/>
<dbReference type="PANTHER" id="PTHR32089">
    <property type="entry name" value="METHYL-ACCEPTING CHEMOTAXIS PROTEIN MCPB"/>
    <property type="match status" value="1"/>
</dbReference>
<dbReference type="AlphaFoldDB" id="N4WS80"/>
<evidence type="ECO:0000256" key="1">
    <source>
        <dbReference type="ARBA" id="ARBA00023224"/>
    </source>
</evidence>
<dbReference type="SUPFAM" id="SSF58104">
    <property type="entry name" value="Methyl-accepting chemotaxis protein (MCP) signaling domain"/>
    <property type="match status" value="1"/>
</dbReference>
<dbReference type="PATRIC" id="fig|1308866.3.peg.1300"/>
<evidence type="ECO:0000313" key="4">
    <source>
        <dbReference type="EMBL" id="ENH97250.1"/>
    </source>
</evidence>
<evidence type="ECO:0000259" key="3">
    <source>
        <dbReference type="PROSITE" id="PS50111"/>
    </source>
</evidence>
<dbReference type="OrthoDB" id="9807021at2"/>
<keyword evidence="5" id="KW-1185">Reference proteome</keyword>